<organism evidence="1 2">
    <name type="scientific">Xanthomonas graminis pv. poae</name>
    <dbReference type="NCBI Taxonomy" id="227946"/>
    <lineage>
        <taxon>Bacteria</taxon>
        <taxon>Pseudomonadati</taxon>
        <taxon>Pseudomonadota</taxon>
        <taxon>Gammaproteobacteria</taxon>
        <taxon>Lysobacterales</taxon>
        <taxon>Lysobacteraceae</taxon>
        <taxon>Xanthomonas</taxon>
        <taxon>Xanthomonas translucens group</taxon>
        <taxon>Xanthomonas graminis</taxon>
    </lineage>
</organism>
<evidence type="ECO:0000313" key="1">
    <source>
        <dbReference type="EMBL" id="CTP85148.1"/>
    </source>
</evidence>
<dbReference type="Proteomes" id="UP000041247">
    <property type="component" value="Unassembled WGS sequence"/>
</dbReference>
<evidence type="ECO:0000313" key="2">
    <source>
        <dbReference type="Proteomes" id="UP000041247"/>
    </source>
</evidence>
<sequence>MSMSSQQYAALAYDAYSKPRETGEDSSPVNIGGASYKRLDYIDRPSGYQGVLYQRVDTRELIVVHRGTEFHRQPLRDGLYADSGMIAKLEQAGFDNRSSGLDARNPLGTAEA</sequence>
<proteinExistence type="predicted"/>
<dbReference type="AlphaFoldDB" id="A0A0K2ZHL6"/>
<reference evidence="1 2" key="1">
    <citation type="submission" date="2015-07" db="EMBL/GenBank/DDBJ databases">
        <authorList>
            <person name="Noorani M."/>
        </authorList>
    </citation>
    <scope>NUCLEOTIDE SEQUENCE [LARGE SCALE GENOMIC DNA]</scope>
    <source>
        <strain evidence="1">LMG728</strain>
    </source>
</reference>
<accession>A0A0K2ZHL6</accession>
<gene>
    <name evidence="1" type="ORF">XTPLMG728_0786</name>
</gene>
<name>A0A0K2ZHL6_9XANT</name>
<protein>
    <submittedName>
        <fullName evidence="1">Uncharacterized protein</fullName>
    </submittedName>
</protein>
<dbReference type="EMBL" id="CXOK01000022">
    <property type="protein sequence ID" value="CTP85148.1"/>
    <property type="molecule type" value="Genomic_DNA"/>
</dbReference>